<keyword evidence="8 9" id="KW-0663">Pyridoxal phosphate</keyword>
<dbReference type="GO" id="GO:0030170">
    <property type="term" value="F:pyridoxal phosphate binding"/>
    <property type="evidence" value="ECO:0007669"/>
    <property type="project" value="UniProtKB-UniRule"/>
</dbReference>
<dbReference type="HAMAP" id="MF_00051">
    <property type="entry name" value="SHMT"/>
    <property type="match status" value="1"/>
</dbReference>
<evidence type="ECO:0000256" key="6">
    <source>
        <dbReference type="ARBA" id="ARBA00022563"/>
    </source>
</evidence>
<dbReference type="NCBIfam" id="NF000586">
    <property type="entry name" value="PRK00011.1"/>
    <property type="match status" value="1"/>
</dbReference>
<dbReference type="GO" id="GO:0004372">
    <property type="term" value="F:glycine hydroxymethyltransferase activity"/>
    <property type="evidence" value="ECO:0007669"/>
    <property type="project" value="UniProtKB-UniRule"/>
</dbReference>
<feature type="binding site" evidence="9">
    <location>
        <begin position="361"/>
        <end position="363"/>
    </location>
    <ligand>
        <name>(6S)-5,6,7,8-tetrahydrofolate</name>
        <dbReference type="ChEBI" id="CHEBI:57453"/>
    </ligand>
</feature>
<comment type="cofactor">
    <cofactor evidence="1 9 10">
        <name>pyridoxal 5'-phosphate</name>
        <dbReference type="ChEBI" id="CHEBI:597326"/>
    </cofactor>
</comment>
<reference evidence="12 13" key="1">
    <citation type="journal article" date="2016" name="Nat. Commun.">
        <title>Thousands of microbial genomes shed light on interconnected biogeochemical processes in an aquifer system.</title>
        <authorList>
            <person name="Anantharaman K."/>
            <person name="Brown C.T."/>
            <person name="Hug L.A."/>
            <person name="Sharon I."/>
            <person name="Castelle C.J."/>
            <person name="Probst A.J."/>
            <person name="Thomas B.C."/>
            <person name="Singh A."/>
            <person name="Wilkins M.J."/>
            <person name="Karaoz U."/>
            <person name="Brodie E.L."/>
            <person name="Williams K.H."/>
            <person name="Hubbard S.S."/>
            <person name="Banfield J.F."/>
        </authorList>
    </citation>
    <scope>NUCLEOTIDE SEQUENCE [LARGE SCALE GENOMIC DNA]</scope>
</reference>
<dbReference type="FunFam" id="3.40.640.10:FF:000001">
    <property type="entry name" value="Serine hydroxymethyltransferase"/>
    <property type="match status" value="1"/>
</dbReference>
<dbReference type="PROSITE" id="PS00096">
    <property type="entry name" value="SHMT"/>
    <property type="match status" value="1"/>
</dbReference>
<gene>
    <name evidence="9" type="primary">glyA</name>
    <name evidence="12" type="ORF">A3B23_01495</name>
</gene>
<dbReference type="AlphaFoldDB" id="A0A1G1Z3H8"/>
<dbReference type="InterPro" id="IPR049943">
    <property type="entry name" value="Ser_HO-MeTrfase-like"/>
</dbReference>
<dbReference type="UniPathway" id="UPA00193"/>
<keyword evidence="7 9" id="KW-0808">Transferase</keyword>
<evidence type="ECO:0000256" key="9">
    <source>
        <dbReference type="HAMAP-Rule" id="MF_00051"/>
    </source>
</evidence>
<evidence type="ECO:0000313" key="13">
    <source>
        <dbReference type="Proteomes" id="UP000178744"/>
    </source>
</evidence>
<organism evidence="12 13">
    <name type="scientific">Candidatus Colwellbacteria bacterium RIFCSPLOWO2_01_FULL_48_10</name>
    <dbReference type="NCBI Taxonomy" id="1797690"/>
    <lineage>
        <taxon>Bacteria</taxon>
        <taxon>Candidatus Colwelliibacteriota</taxon>
    </lineage>
</organism>
<feature type="site" description="Plays an important role in substrate specificity" evidence="9">
    <location>
        <position position="223"/>
    </location>
</feature>
<evidence type="ECO:0000259" key="11">
    <source>
        <dbReference type="Pfam" id="PF00464"/>
    </source>
</evidence>
<feature type="modified residue" description="N6-(pyridoxal phosphate)lysine" evidence="9 10">
    <location>
        <position position="224"/>
    </location>
</feature>
<dbReference type="InterPro" id="IPR015421">
    <property type="entry name" value="PyrdxlP-dep_Trfase_major"/>
</dbReference>
<dbReference type="EC" id="2.1.2.1" evidence="9"/>
<evidence type="ECO:0000256" key="5">
    <source>
        <dbReference type="ARBA" id="ARBA00022490"/>
    </source>
</evidence>
<feature type="binding site" evidence="9">
    <location>
        <begin position="120"/>
        <end position="122"/>
    </location>
    <ligand>
        <name>(6S)-5,6,7,8-tetrahydrofolate</name>
        <dbReference type="ChEBI" id="CHEBI:57453"/>
    </ligand>
</feature>
<dbReference type="EMBL" id="MHIY01000034">
    <property type="protein sequence ID" value="OGY59084.1"/>
    <property type="molecule type" value="Genomic_DNA"/>
</dbReference>
<feature type="binding site" evidence="9">
    <location>
        <position position="116"/>
    </location>
    <ligand>
        <name>(6S)-5,6,7,8-tetrahydrofolate</name>
        <dbReference type="ChEBI" id="CHEBI:57453"/>
    </ligand>
</feature>
<dbReference type="STRING" id="1797690.A3B23_01495"/>
<dbReference type="PIRSF" id="PIRSF000412">
    <property type="entry name" value="SHMT"/>
    <property type="match status" value="1"/>
</dbReference>
<keyword evidence="6 9" id="KW-0554">One-carbon metabolism</keyword>
<comment type="pathway">
    <text evidence="9">Amino-acid biosynthesis; glycine biosynthesis; glycine from L-serine: step 1/1.</text>
</comment>
<comment type="caution">
    <text evidence="12">The sequence shown here is derived from an EMBL/GenBank/DDBJ whole genome shotgun (WGS) entry which is preliminary data.</text>
</comment>
<keyword evidence="9" id="KW-0028">Amino-acid biosynthesis</keyword>
<comment type="similarity">
    <text evidence="3 9">Belongs to the SHMT family.</text>
</comment>
<dbReference type="Gene3D" id="3.40.640.10">
    <property type="entry name" value="Type I PLP-dependent aspartate aminotransferase-like (Major domain)"/>
    <property type="match status" value="1"/>
</dbReference>
<dbReference type="Proteomes" id="UP000178744">
    <property type="component" value="Unassembled WGS sequence"/>
</dbReference>
<dbReference type="GO" id="GO:0019264">
    <property type="term" value="P:glycine biosynthetic process from serine"/>
    <property type="evidence" value="ECO:0007669"/>
    <property type="project" value="UniProtKB-UniRule"/>
</dbReference>
<comment type="subunit">
    <text evidence="4 9">Homodimer.</text>
</comment>
<dbReference type="GO" id="GO:0005737">
    <property type="term" value="C:cytoplasm"/>
    <property type="evidence" value="ECO:0007669"/>
    <property type="project" value="UniProtKB-SubCell"/>
</dbReference>
<accession>A0A1G1Z3H8</accession>
<comment type="function">
    <text evidence="9">Catalyzes the reversible interconversion of serine and glycine with tetrahydrofolate (THF) serving as the one-carbon carrier. This reaction serves as the major source of one-carbon groups required for the biosynthesis of purines, thymidylate, methionine, and other important biomolecules. Also exhibits THF-independent aldolase activity toward beta-hydroxyamino acids, producing glycine and aldehydes, via a retro-aldol mechanism.</text>
</comment>
<dbReference type="UniPathway" id="UPA00288">
    <property type="reaction ID" value="UER01023"/>
</dbReference>
<dbReference type="Gene3D" id="3.90.1150.10">
    <property type="entry name" value="Aspartate Aminotransferase, domain 1"/>
    <property type="match status" value="1"/>
</dbReference>
<evidence type="ECO:0000256" key="8">
    <source>
        <dbReference type="ARBA" id="ARBA00022898"/>
    </source>
</evidence>
<dbReference type="CDD" id="cd00378">
    <property type="entry name" value="SHMT"/>
    <property type="match status" value="1"/>
</dbReference>
<dbReference type="InterPro" id="IPR015424">
    <property type="entry name" value="PyrdxlP-dep_Trfase"/>
</dbReference>
<evidence type="ECO:0000256" key="10">
    <source>
        <dbReference type="PIRSR" id="PIRSR000412-50"/>
    </source>
</evidence>
<comment type="caution">
    <text evidence="9">Lacks conserved residue(s) required for the propagation of feature annotation.</text>
</comment>
<protein>
    <recommendedName>
        <fullName evidence="9">Serine hydroxymethyltransferase</fullName>
        <shortName evidence="9">SHMT</shortName>
        <shortName evidence="9">Serine methylase</shortName>
        <ecNumber evidence="9">2.1.2.1</ecNumber>
    </recommendedName>
</protein>
<evidence type="ECO:0000256" key="1">
    <source>
        <dbReference type="ARBA" id="ARBA00001933"/>
    </source>
</evidence>
<evidence type="ECO:0000256" key="4">
    <source>
        <dbReference type="ARBA" id="ARBA00011738"/>
    </source>
</evidence>
<comment type="pathway">
    <text evidence="9">One-carbon metabolism; tetrahydrofolate interconversion.</text>
</comment>
<evidence type="ECO:0000256" key="7">
    <source>
        <dbReference type="ARBA" id="ARBA00022679"/>
    </source>
</evidence>
<evidence type="ECO:0000256" key="2">
    <source>
        <dbReference type="ARBA" id="ARBA00004496"/>
    </source>
</evidence>
<dbReference type="InterPro" id="IPR015422">
    <property type="entry name" value="PyrdxlP-dep_Trfase_small"/>
</dbReference>
<feature type="domain" description="Serine hydroxymethyltransferase-like" evidence="11">
    <location>
        <begin position="2"/>
        <end position="392"/>
    </location>
</feature>
<dbReference type="SUPFAM" id="SSF53383">
    <property type="entry name" value="PLP-dependent transferases"/>
    <property type="match status" value="1"/>
</dbReference>
<keyword evidence="5 9" id="KW-0963">Cytoplasm</keyword>
<dbReference type="InterPro" id="IPR001085">
    <property type="entry name" value="Ser_HO-MeTrfase"/>
</dbReference>
<name>A0A1G1Z3H8_9BACT</name>
<dbReference type="PANTHER" id="PTHR11680">
    <property type="entry name" value="SERINE HYDROXYMETHYLTRANSFERASE"/>
    <property type="match status" value="1"/>
</dbReference>
<comment type="catalytic activity">
    <reaction evidence="9">
        <text>(6R)-5,10-methylene-5,6,7,8-tetrahydrofolate + glycine + H2O = (6S)-5,6,7,8-tetrahydrofolate + L-serine</text>
        <dbReference type="Rhea" id="RHEA:15481"/>
        <dbReference type="ChEBI" id="CHEBI:15377"/>
        <dbReference type="ChEBI" id="CHEBI:15636"/>
        <dbReference type="ChEBI" id="CHEBI:33384"/>
        <dbReference type="ChEBI" id="CHEBI:57305"/>
        <dbReference type="ChEBI" id="CHEBI:57453"/>
        <dbReference type="EC" id="2.1.2.1"/>
    </reaction>
</comment>
<dbReference type="PANTHER" id="PTHR11680:SF35">
    <property type="entry name" value="SERINE HYDROXYMETHYLTRANSFERASE 1"/>
    <property type="match status" value="1"/>
</dbReference>
<proteinExistence type="inferred from homology"/>
<sequence length="421" mass="45871">MKDAVIKGLIQKEIKRQNETLGMIPSENFTSLDVMEAVGSPLTNKYSEGYPGKRYYPGNEFCDAIENLAIKRGLKVFGLDPNEWGLNVQPHSGSPANIEIYNALIEPGDTILGMKLAAGGHLTHGHKISITGRVWNSVQYGVDKNGLIDFQEVLKLAQEHKPKIIISGFSAYPRLVDWKRFNEIAKLVGAYHMVDMSHTAGLIAGKAHPSPFPYADVVMTTTHKTMRGPRGAIIFARKNKSVTKTVNGKEITNTLAELIDKSVFPGAQGGPHNNVTAGIAVMFYEAMTPAFKKYAAQVVKNCGTLAFCLKELGFQLVSGGTDSHLLLADVRPLGVDGMTAQNLLESVGIIANRNSVPGDPSPFKPSGVRFGTPSLTTRGMKEKEMKLIARFIYGAVKGEKGVKEKVLKLCKKFPATKFLKK</sequence>
<evidence type="ECO:0000313" key="12">
    <source>
        <dbReference type="EMBL" id="OGY59084.1"/>
    </source>
</evidence>
<dbReference type="GO" id="GO:0035999">
    <property type="term" value="P:tetrahydrofolate interconversion"/>
    <property type="evidence" value="ECO:0007669"/>
    <property type="project" value="UniProtKB-UniRule"/>
</dbReference>
<dbReference type="InterPro" id="IPR039429">
    <property type="entry name" value="SHMT-like_dom"/>
</dbReference>
<dbReference type="InterPro" id="IPR019798">
    <property type="entry name" value="Ser_HO-MeTrfase_PLP_BS"/>
</dbReference>
<evidence type="ECO:0000256" key="3">
    <source>
        <dbReference type="ARBA" id="ARBA00006376"/>
    </source>
</evidence>
<comment type="subcellular location">
    <subcellularLocation>
        <location evidence="2 9">Cytoplasm</location>
    </subcellularLocation>
</comment>
<dbReference type="Pfam" id="PF00464">
    <property type="entry name" value="SHMT"/>
    <property type="match status" value="1"/>
</dbReference>